<dbReference type="Proteomes" id="UP000636960">
    <property type="component" value="Unassembled WGS sequence"/>
</dbReference>
<name>A0A919MZ83_9ACTN</name>
<keyword evidence="2" id="KW-1185">Reference proteome</keyword>
<dbReference type="AlphaFoldDB" id="A0A919MZ83"/>
<reference evidence="1" key="1">
    <citation type="submission" date="2021-01" db="EMBL/GenBank/DDBJ databases">
        <title>Whole genome shotgun sequence of Actinoplanes rishiriensis NBRC 108556.</title>
        <authorList>
            <person name="Komaki H."/>
            <person name="Tamura T."/>
        </authorList>
    </citation>
    <scope>NUCLEOTIDE SEQUENCE</scope>
    <source>
        <strain evidence="1">NBRC 108556</strain>
    </source>
</reference>
<gene>
    <name evidence="1" type="ORF">Ari01nite_09370</name>
</gene>
<evidence type="ECO:0000313" key="2">
    <source>
        <dbReference type="Proteomes" id="UP000636960"/>
    </source>
</evidence>
<organism evidence="1 2">
    <name type="scientific">Paractinoplanes rishiriensis</name>
    <dbReference type="NCBI Taxonomy" id="1050105"/>
    <lineage>
        <taxon>Bacteria</taxon>
        <taxon>Bacillati</taxon>
        <taxon>Actinomycetota</taxon>
        <taxon>Actinomycetes</taxon>
        <taxon>Micromonosporales</taxon>
        <taxon>Micromonosporaceae</taxon>
        <taxon>Paractinoplanes</taxon>
    </lineage>
</organism>
<accession>A0A919MZ83</accession>
<protein>
    <submittedName>
        <fullName evidence="1">Uncharacterized protein</fullName>
    </submittedName>
</protein>
<sequence>MADAIRSAACCCLATERACRRLASVSPPRGGRVETGAEVGRTERVSARPLVLVVNGMGVISRLV</sequence>
<evidence type="ECO:0000313" key="1">
    <source>
        <dbReference type="EMBL" id="GIE93472.1"/>
    </source>
</evidence>
<comment type="caution">
    <text evidence="1">The sequence shown here is derived from an EMBL/GenBank/DDBJ whole genome shotgun (WGS) entry which is preliminary data.</text>
</comment>
<dbReference type="EMBL" id="BOMV01000007">
    <property type="protein sequence ID" value="GIE93472.1"/>
    <property type="molecule type" value="Genomic_DNA"/>
</dbReference>
<proteinExistence type="predicted"/>